<dbReference type="GO" id="GO:0043190">
    <property type="term" value="C:ATP-binding cassette (ABC) transporter complex"/>
    <property type="evidence" value="ECO:0007669"/>
    <property type="project" value="InterPro"/>
</dbReference>
<keyword evidence="9" id="KW-1185">Reference proteome</keyword>
<dbReference type="STRING" id="208480.SAMN02910418_00027"/>
<gene>
    <name evidence="8" type="ORF">BSZ39_04160</name>
</gene>
<dbReference type="PROSITE" id="PS51012">
    <property type="entry name" value="ABC_TM2"/>
    <property type="match status" value="1"/>
</dbReference>
<feature type="transmembrane region" description="Helical" evidence="6">
    <location>
        <begin position="83"/>
        <end position="107"/>
    </location>
</feature>
<reference evidence="9" key="1">
    <citation type="submission" date="2016-12" db="EMBL/GenBank/DDBJ databases">
        <authorList>
            <person name="Meng X."/>
        </authorList>
    </citation>
    <scope>NUCLEOTIDE SEQUENCE [LARGE SCALE GENOMIC DNA]</scope>
    <source>
        <strain evidence="9">DSM 19116</strain>
    </source>
</reference>
<keyword evidence="3 6" id="KW-1133">Transmembrane helix</keyword>
<dbReference type="PANTHER" id="PTHR43229">
    <property type="entry name" value="NODULATION PROTEIN J"/>
    <property type="match status" value="1"/>
</dbReference>
<evidence type="ECO:0000259" key="7">
    <source>
        <dbReference type="PROSITE" id="PS51012"/>
    </source>
</evidence>
<feature type="domain" description="ABC transmembrane type-2" evidence="7">
    <location>
        <begin position="43"/>
        <end position="273"/>
    </location>
</feature>
<evidence type="ECO:0000256" key="4">
    <source>
        <dbReference type="ARBA" id="ARBA00023136"/>
    </source>
</evidence>
<sequence length="276" mass="30388">MSSPTRTILDRLSRPRPLRGVYSGNARAVLERGFKVIMVQNWFILVSGFFEPVFYLLAMGYGLGSLVGTVEGPGGTEISYIGYIAPALLATSAMNGAIFDSTWNVFFKLHYAKLYQAMVSTSLGPLDVAIGEIVMALFRGFLYALGFMGVLYAMGIVAGTWALLMIPVAVLIALGFASFGMGVTSFLRTFQQMDLINFVMLPMFLLSATLYPITVYPEAVQMVIKLLPLWHGVELMRQLSVGVFTSMTPVHVGYFLVMTLAGGILTTWRLQKLFLR</sequence>
<evidence type="ECO:0000256" key="2">
    <source>
        <dbReference type="ARBA" id="ARBA00022692"/>
    </source>
</evidence>
<accession>A0A1Q5Q3N3</accession>
<organism evidence="8 9">
    <name type="scientific">Bowdeniella nasicola</name>
    <dbReference type="NCBI Taxonomy" id="208480"/>
    <lineage>
        <taxon>Bacteria</taxon>
        <taxon>Bacillati</taxon>
        <taxon>Actinomycetota</taxon>
        <taxon>Actinomycetes</taxon>
        <taxon>Actinomycetales</taxon>
        <taxon>Actinomycetaceae</taxon>
        <taxon>Bowdeniella</taxon>
    </lineage>
</organism>
<dbReference type="RefSeq" id="WP_073716127.1">
    <property type="nucleotide sequence ID" value="NZ_MQVR01000016.1"/>
</dbReference>
<evidence type="ECO:0000256" key="6">
    <source>
        <dbReference type="RuleBase" id="RU361157"/>
    </source>
</evidence>
<dbReference type="Proteomes" id="UP000185628">
    <property type="component" value="Unassembled WGS sequence"/>
</dbReference>
<dbReference type="Pfam" id="PF01061">
    <property type="entry name" value="ABC2_membrane"/>
    <property type="match status" value="1"/>
</dbReference>
<feature type="transmembrane region" description="Helical" evidence="6">
    <location>
        <begin position="195"/>
        <end position="213"/>
    </location>
</feature>
<name>A0A1Q5Q3N3_9ACTO</name>
<evidence type="ECO:0000256" key="5">
    <source>
        <dbReference type="ARBA" id="ARBA00023251"/>
    </source>
</evidence>
<keyword evidence="2 6" id="KW-0812">Transmembrane</keyword>
<dbReference type="PRINTS" id="PR00164">
    <property type="entry name" value="ABC2TRNSPORT"/>
</dbReference>
<feature type="transmembrane region" description="Helical" evidence="6">
    <location>
        <begin position="161"/>
        <end position="183"/>
    </location>
</feature>
<keyword evidence="6" id="KW-0813">Transport</keyword>
<evidence type="ECO:0000313" key="9">
    <source>
        <dbReference type="Proteomes" id="UP000185628"/>
    </source>
</evidence>
<dbReference type="GO" id="GO:0046677">
    <property type="term" value="P:response to antibiotic"/>
    <property type="evidence" value="ECO:0007669"/>
    <property type="project" value="UniProtKB-KW"/>
</dbReference>
<keyword evidence="6" id="KW-1003">Cell membrane</keyword>
<dbReference type="PIRSF" id="PIRSF006648">
    <property type="entry name" value="DrrB"/>
    <property type="match status" value="1"/>
</dbReference>
<feature type="transmembrane region" description="Helical" evidence="6">
    <location>
        <begin position="128"/>
        <end position="155"/>
    </location>
</feature>
<dbReference type="InterPro" id="IPR051784">
    <property type="entry name" value="Nod_factor_ABC_transporter"/>
</dbReference>
<feature type="transmembrane region" description="Helical" evidence="6">
    <location>
        <begin position="252"/>
        <end position="270"/>
    </location>
</feature>
<comment type="caution">
    <text evidence="8">The sequence shown here is derived from an EMBL/GenBank/DDBJ whole genome shotgun (WGS) entry which is preliminary data.</text>
</comment>
<dbReference type="InterPro" id="IPR000412">
    <property type="entry name" value="ABC_2_transport"/>
</dbReference>
<comment type="similarity">
    <text evidence="6">Belongs to the ABC-2 integral membrane protein family.</text>
</comment>
<dbReference type="GO" id="GO:0140359">
    <property type="term" value="F:ABC-type transporter activity"/>
    <property type="evidence" value="ECO:0007669"/>
    <property type="project" value="InterPro"/>
</dbReference>
<dbReference type="InterPro" id="IPR047817">
    <property type="entry name" value="ABC2_TM_bact-type"/>
</dbReference>
<dbReference type="PANTHER" id="PTHR43229:SF2">
    <property type="entry name" value="NODULATION PROTEIN J"/>
    <property type="match status" value="1"/>
</dbReference>
<dbReference type="OrthoDB" id="9778589at2"/>
<comment type="subcellular location">
    <subcellularLocation>
        <location evidence="6">Cell membrane</location>
        <topology evidence="6">Multi-pass membrane protein</topology>
    </subcellularLocation>
    <subcellularLocation>
        <location evidence="1">Membrane</location>
        <topology evidence="1">Multi-pass membrane protein</topology>
    </subcellularLocation>
</comment>
<keyword evidence="4 6" id="KW-0472">Membrane</keyword>
<feature type="transmembrane region" description="Helical" evidence="6">
    <location>
        <begin position="42"/>
        <end position="63"/>
    </location>
</feature>
<keyword evidence="5" id="KW-0046">Antibiotic resistance</keyword>
<protein>
    <recommendedName>
        <fullName evidence="6">Transport permease protein</fullName>
    </recommendedName>
</protein>
<dbReference type="InterPro" id="IPR013525">
    <property type="entry name" value="ABC2_TM"/>
</dbReference>
<evidence type="ECO:0000313" key="8">
    <source>
        <dbReference type="EMBL" id="OKL54426.1"/>
    </source>
</evidence>
<dbReference type="AlphaFoldDB" id="A0A1Q5Q3N3"/>
<proteinExistence type="inferred from homology"/>
<dbReference type="EMBL" id="MQVR01000016">
    <property type="protein sequence ID" value="OKL54426.1"/>
    <property type="molecule type" value="Genomic_DNA"/>
</dbReference>
<evidence type="ECO:0000256" key="3">
    <source>
        <dbReference type="ARBA" id="ARBA00022989"/>
    </source>
</evidence>
<evidence type="ECO:0000256" key="1">
    <source>
        <dbReference type="ARBA" id="ARBA00004141"/>
    </source>
</evidence>